<organism evidence="2 3">
    <name type="scientific">Owenweeksia hongkongensis (strain DSM 17368 / CIP 108786 / JCM 12287 / NRRL B-23963 / UST20020801)</name>
    <dbReference type="NCBI Taxonomy" id="926562"/>
    <lineage>
        <taxon>Bacteria</taxon>
        <taxon>Pseudomonadati</taxon>
        <taxon>Bacteroidota</taxon>
        <taxon>Flavobacteriia</taxon>
        <taxon>Flavobacteriales</taxon>
        <taxon>Owenweeksiaceae</taxon>
        <taxon>Owenweeksia</taxon>
    </lineage>
</organism>
<gene>
    <name evidence="2" type="ordered locus">Oweho_3134</name>
</gene>
<dbReference type="OrthoDB" id="9757809at2"/>
<dbReference type="InterPro" id="IPR015943">
    <property type="entry name" value="WD40/YVTN_repeat-like_dom_sf"/>
</dbReference>
<dbReference type="eggNOG" id="COG4447">
    <property type="taxonomic scope" value="Bacteria"/>
</dbReference>
<dbReference type="RefSeq" id="WP_014203434.1">
    <property type="nucleotide sequence ID" value="NC_016599.1"/>
</dbReference>
<dbReference type="STRING" id="926562.Oweho_3134"/>
<evidence type="ECO:0000313" key="3">
    <source>
        <dbReference type="Proteomes" id="UP000005631"/>
    </source>
</evidence>
<dbReference type="Gene3D" id="2.130.10.10">
    <property type="entry name" value="YVTN repeat-like/Quinoprotein amine dehydrogenase"/>
    <property type="match status" value="4"/>
</dbReference>
<dbReference type="PANTHER" id="PTHR43739">
    <property type="entry name" value="XYLOGLUCANASE (EUROFUNG)"/>
    <property type="match status" value="1"/>
</dbReference>
<evidence type="ECO:0000313" key="2">
    <source>
        <dbReference type="EMBL" id="AEV34087.1"/>
    </source>
</evidence>
<feature type="coiled-coil region" evidence="1">
    <location>
        <begin position="934"/>
        <end position="964"/>
    </location>
</feature>
<dbReference type="HOGENOM" id="CLU_004847_0_0_10"/>
<dbReference type="EMBL" id="CP003156">
    <property type="protein sequence ID" value="AEV34087.1"/>
    <property type="molecule type" value="Genomic_DNA"/>
</dbReference>
<dbReference type="InterPro" id="IPR036278">
    <property type="entry name" value="Sialidase_sf"/>
</dbReference>
<dbReference type="CDD" id="cd15482">
    <property type="entry name" value="Sialidase_non-viral"/>
    <property type="match status" value="3"/>
</dbReference>
<dbReference type="KEGG" id="oho:Oweho_3134"/>
<protein>
    <submittedName>
        <fullName evidence="2">BNR/Asp-box repeat protein</fullName>
    </submittedName>
</protein>
<dbReference type="SUPFAM" id="SSF50939">
    <property type="entry name" value="Sialidases"/>
    <property type="match status" value="2"/>
</dbReference>
<proteinExistence type="predicted"/>
<dbReference type="PANTHER" id="PTHR43739:SF5">
    <property type="entry name" value="EXO-ALPHA-SIALIDASE"/>
    <property type="match status" value="1"/>
</dbReference>
<keyword evidence="3" id="KW-1185">Reference proteome</keyword>
<name>G8R362_OWEHD</name>
<reference evidence="2 3" key="1">
    <citation type="journal article" date="2012" name="Stand. Genomic Sci.">
        <title>Genome sequence of the orange-pigmented seawater bacterium Owenweeksia hongkongensis type strain (UST20020801(T)).</title>
        <authorList>
            <person name="Riedel T."/>
            <person name="Held B."/>
            <person name="Nolan M."/>
            <person name="Lucas S."/>
            <person name="Lapidus A."/>
            <person name="Tice H."/>
            <person name="Del Rio T.G."/>
            <person name="Cheng J.F."/>
            <person name="Han C."/>
            <person name="Tapia R."/>
            <person name="Goodwin L.A."/>
            <person name="Pitluck S."/>
            <person name="Liolios K."/>
            <person name="Mavromatis K."/>
            <person name="Pagani I."/>
            <person name="Ivanova N."/>
            <person name="Mikhailova N."/>
            <person name="Pati A."/>
            <person name="Chen A."/>
            <person name="Palaniappan K."/>
            <person name="Rohde M."/>
            <person name="Tindall B.J."/>
            <person name="Detter J.C."/>
            <person name="Goker M."/>
            <person name="Woyke T."/>
            <person name="Bristow J."/>
            <person name="Eisen J.A."/>
            <person name="Markowitz V."/>
            <person name="Hugenholtz P."/>
            <person name="Klenk H.P."/>
            <person name="Kyrpides N.C."/>
        </authorList>
    </citation>
    <scope>NUCLEOTIDE SEQUENCE</scope>
    <source>
        <strain evidence="3">DSM 17368 / JCM 12287 / NRRL B-23963</strain>
    </source>
</reference>
<keyword evidence="1" id="KW-0175">Coiled coil</keyword>
<accession>G8R362</accession>
<sequence>MKKLFILLFSIVSAFGYSQDENKTILEKTSLSGLSFREVGPALTSGRIADIAVNPKNHNEYYVAVASGGVLKTVNNGVTFQPLFDSQGSYSIGCVTIDPSNENIIWVGTGENNNQRSVAYGDGVYKSTDGGQSWTNIGLKTSEHIGMIAIHPKFSNIVYVAAYGPVWSAGGERGVYKSTDGGKNWERILNVSENTGFNEVHMDPRNPEVLYATAHQRRRHVWTYVSGGPESAIYKSEDAGKTWNKLENGIPGGDKGRIALSIHPANPDHVYAMVEGHGFYRSTNRGASFHFMNDYNTSGNYYVELVPHPVDVNTLYSLDTYTHVTHDGGKSWEKIALEKRHVDDHCLWIDPDQTDHMIIGGDGGLYETFDNAANWDFKPNLPVTQFYRVTVDNAEPFYNIYGGTQDNFSLGGPSRTINKSGITNADWFVTQTGDGFESQIDPVDPNIIYAQYQYGGLSRFDKKSGEKVGIKPMEGKDDDALRWNWDAPLLISPHNHKRLYFAANKVYKSEDQGNSWELISEDLSQQIDRHTLPVMGKIQSVDAIAYDQSTSQYGNIVALDESPLKEGLLYVGTDDGLIQVSEDGGENWSKVSSFPGVPQNTYVNAVIASLHDENTVFAVFNNHKNGDFKPYVLKSTNRGKSWTSITANLPERGSAYAIRQDHVNKDLLFVGTEFGLHFSNDGGKEWKQLKAGLPTVAVRDIDIQKRENDLVLATFGRGFYVLDNYAPLREIKKDVLEEDKHFFDIKDALVFMEASPLGYGSVGFQGASYYSAPNPEIGATFTYYIKEAPKSLSGQRKEMEKEKIKNNEQLSYPSIDELRAEDREEKSYMLFVISDDQGNEINRMTKAVSAGVQRINWDGTYSSFAELNSDGSPMTNPSSSHLALPGTYSIEAFMVNDGKVSPYFEKKSFKLNWLNNNTFVTETPAELLAFQKDVEQLRRKVNGLRQYKNKLSKDIDKLKAAARNTPGADVYTLDSLRSLDYQLAEIDIIFSGDRSLSKREFETKPSINSRLGSVYWYSFSSTSTPSGSQKANFQIASEQYNELRQQIGDVATKVNSIKDNLIESGAPYLGDELPE</sequence>
<evidence type="ECO:0000256" key="1">
    <source>
        <dbReference type="SAM" id="Coils"/>
    </source>
</evidence>
<dbReference type="AlphaFoldDB" id="G8R362"/>
<dbReference type="PATRIC" id="fig|926562.3.peg.3156"/>
<dbReference type="GO" id="GO:0010411">
    <property type="term" value="P:xyloglucan metabolic process"/>
    <property type="evidence" value="ECO:0007669"/>
    <property type="project" value="TreeGrafter"/>
</dbReference>
<dbReference type="Proteomes" id="UP000005631">
    <property type="component" value="Chromosome"/>
</dbReference>
<dbReference type="InterPro" id="IPR052025">
    <property type="entry name" value="Xyloglucanase_GH74"/>
</dbReference>